<evidence type="ECO:0000256" key="2">
    <source>
        <dbReference type="ARBA" id="ARBA00011245"/>
    </source>
</evidence>
<dbReference type="PANTHER" id="PTHR45348:SF2">
    <property type="entry name" value="ZINC-TYPE ALCOHOL DEHYDROGENASE-LIKE PROTEIN C2E1P3.01"/>
    <property type="match status" value="1"/>
</dbReference>
<name>A0A2V1D7R0_9PLEO</name>
<dbReference type="Pfam" id="PF00107">
    <property type="entry name" value="ADH_zinc_N"/>
    <property type="match status" value="1"/>
</dbReference>
<dbReference type="SUPFAM" id="SSF50129">
    <property type="entry name" value="GroES-like"/>
    <property type="match status" value="1"/>
</dbReference>
<organism evidence="5 6">
    <name type="scientific">Periconia macrospinosa</name>
    <dbReference type="NCBI Taxonomy" id="97972"/>
    <lineage>
        <taxon>Eukaryota</taxon>
        <taxon>Fungi</taxon>
        <taxon>Dikarya</taxon>
        <taxon>Ascomycota</taxon>
        <taxon>Pezizomycotina</taxon>
        <taxon>Dothideomycetes</taxon>
        <taxon>Pleosporomycetidae</taxon>
        <taxon>Pleosporales</taxon>
        <taxon>Massarineae</taxon>
        <taxon>Periconiaceae</taxon>
        <taxon>Periconia</taxon>
    </lineage>
</organism>
<proteinExistence type="inferred from homology"/>
<accession>A0A2V1D7R0</accession>
<reference evidence="5 6" key="1">
    <citation type="journal article" date="2018" name="Sci. Rep.">
        <title>Comparative genomics provides insights into the lifestyle and reveals functional heterogeneity of dark septate endophytic fungi.</title>
        <authorList>
            <person name="Knapp D.G."/>
            <person name="Nemeth J.B."/>
            <person name="Barry K."/>
            <person name="Hainaut M."/>
            <person name="Henrissat B."/>
            <person name="Johnson J."/>
            <person name="Kuo A."/>
            <person name="Lim J.H.P."/>
            <person name="Lipzen A."/>
            <person name="Nolan M."/>
            <person name="Ohm R.A."/>
            <person name="Tamas L."/>
            <person name="Grigoriev I.V."/>
            <person name="Spatafora J.W."/>
            <person name="Nagy L.G."/>
            <person name="Kovacs G.M."/>
        </authorList>
    </citation>
    <scope>NUCLEOTIDE SEQUENCE [LARGE SCALE GENOMIC DNA]</scope>
    <source>
        <strain evidence="5 6">DSE2036</strain>
    </source>
</reference>
<gene>
    <name evidence="5" type="ORF">DM02DRAFT_604295</name>
</gene>
<dbReference type="OrthoDB" id="48317at2759"/>
<dbReference type="Gene3D" id="3.40.50.720">
    <property type="entry name" value="NAD(P)-binding Rossmann-like Domain"/>
    <property type="match status" value="1"/>
</dbReference>
<evidence type="ECO:0000313" key="6">
    <source>
        <dbReference type="Proteomes" id="UP000244855"/>
    </source>
</evidence>
<dbReference type="GO" id="GO:0016651">
    <property type="term" value="F:oxidoreductase activity, acting on NAD(P)H"/>
    <property type="evidence" value="ECO:0007669"/>
    <property type="project" value="InterPro"/>
</dbReference>
<dbReference type="InterPro" id="IPR047122">
    <property type="entry name" value="Trans-enoyl_RdTase-like"/>
</dbReference>
<dbReference type="PANTHER" id="PTHR45348">
    <property type="entry name" value="HYPOTHETICAL OXIDOREDUCTASE (EUROFUNG)"/>
    <property type="match status" value="1"/>
</dbReference>
<dbReference type="SUPFAM" id="SSF51735">
    <property type="entry name" value="NAD(P)-binding Rossmann-fold domains"/>
    <property type="match status" value="1"/>
</dbReference>
<comment type="similarity">
    <text evidence="1">Belongs to the zinc-containing alcohol dehydrogenase family.</text>
</comment>
<keyword evidence="6" id="KW-1185">Reference proteome</keyword>
<dbReference type="Pfam" id="PF08240">
    <property type="entry name" value="ADH_N"/>
    <property type="match status" value="1"/>
</dbReference>
<dbReference type="InterPro" id="IPR013149">
    <property type="entry name" value="ADH-like_C"/>
</dbReference>
<comment type="subunit">
    <text evidence="2">Monomer.</text>
</comment>
<dbReference type="InterPro" id="IPR020843">
    <property type="entry name" value="ER"/>
</dbReference>
<dbReference type="Proteomes" id="UP000244855">
    <property type="component" value="Unassembled WGS sequence"/>
</dbReference>
<dbReference type="EMBL" id="KZ805607">
    <property type="protein sequence ID" value="PVH93189.1"/>
    <property type="molecule type" value="Genomic_DNA"/>
</dbReference>
<dbReference type="InterPro" id="IPR011032">
    <property type="entry name" value="GroES-like_sf"/>
</dbReference>
<dbReference type="InterPro" id="IPR036291">
    <property type="entry name" value="NAD(P)-bd_dom_sf"/>
</dbReference>
<evidence type="ECO:0000256" key="3">
    <source>
        <dbReference type="ARBA" id="ARBA00023002"/>
    </source>
</evidence>
<protein>
    <submittedName>
        <fullName evidence="5">Putative zinc-binding oxidoreductase ToxD</fullName>
    </submittedName>
</protein>
<feature type="domain" description="Enoyl reductase (ER)" evidence="4">
    <location>
        <begin position="10"/>
        <end position="353"/>
    </location>
</feature>
<sequence length="359" mass="38835">MKAIKIVEPGKAAVTTDEPIPSLPSGTWLRIKTIAVALNPTDWKHIKGHMCPTRSTPGCDVTGIVEEVGAEVTKPFKKGDRVFATVHGSNVLNLDRGAFQEYVLVPQHATMRVPDGVAWENVAGAGVAVVTVGQGLYQEMGLPWPEHQFKKGEEKSILIWGGSSAMGSAGIQFAKLSGFTVITTCSPSNFDYVKSLGADAVFNSRDPTVGAQIREHTHNKLYYAWDCIGEHGSVTQCCDALASSAPEGQELRYGTILFGLPPAPREDVISTATLAYTANGYAFKIFVDGNEVNFPAQPEQLEFIDRWVPVAERLLAEGKWKTHRVEVREGGLEGVLKGLDDLQTGTVSGVKLVYRIGEP</sequence>
<evidence type="ECO:0000313" key="5">
    <source>
        <dbReference type="EMBL" id="PVH93189.1"/>
    </source>
</evidence>
<dbReference type="InterPro" id="IPR013154">
    <property type="entry name" value="ADH-like_N"/>
</dbReference>
<dbReference type="Gene3D" id="3.90.180.10">
    <property type="entry name" value="Medium-chain alcohol dehydrogenases, catalytic domain"/>
    <property type="match status" value="1"/>
</dbReference>
<evidence type="ECO:0000259" key="4">
    <source>
        <dbReference type="SMART" id="SM00829"/>
    </source>
</evidence>
<dbReference type="CDD" id="cd08249">
    <property type="entry name" value="enoyl_reductase_like"/>
    <property type="match status" value="1"/>
</dbReference>
<dbReference type="STRING" id="97972.A0A2V1D7R0"/>
<evidence type="ECO:0000256" key="1">
    <source>
        <dbReference type="ARBA" id="ARBA00008072"/>
    </source>
</evidence>
<dbReference type="SMART" id="SM00829">
    <property type="entry name" value="PKS_ER"/>
    <property type="match status" value="1"/>
</dbReference>
<keyword evidence="3" id="KW-0560">Oxidoreductase</keyword>
<dbReference type="AlphaFoldDB" id="A0A2V1D7R0"/>